<evidence type="ECO:0000313" key="2">
    <source>
        <dbReference type="Proteomes" id="UP001629235"/>
    </source>
</evidence>
<dbReference type="EMBL" id="JAQQDW010000231">
    <property type="protein sequence ID" value="MFM0109442.1"/>
    <property type="molecule type" value="Genomic_DNA"/>
</dbReference>
<keyword evidence="2" id="KW-1185">Reference proteome</keyword>
<protein>
    <submittedName>
        <fullName evidence="1">Uncharacterized protein</fullName>
    </submittedName>
</protein>
<sequence length="77" mass="8666">MQVTVEKGAFWRLIGVCCRCVKSRAVLAFSAPSAMTVSFNTLPMSSPQSKNKRLTGAMIELRQQGPKQRMVMRLKMF</sequence>
<accession>A0ACC7NPM7</accession>
<comment type="caution">
    <text evidence="1">The sequence shown here is derived from an EMBL/GenBank/DDBJ whole genome shotgun (WGS) entry which is preliminary data.</text>
</comment>
<evidence type="ECO:0000313" key="1">
    <source>
        <dbReference type="EMBL" id="MFM0109442.1"/>
    </source>
</evidence>
<organism evidence="1 2">
    <name type="scientific">Paraburkholderia rhynchosiae</name>
    <dbReference type="NCBI Taxonomy" id="487049"/>
    <lineage>
        <taxon>Bacteria</taxon>
        <taxon>Pseudomonadati</taxon>
        <taxon>Pseudomonadota</taxon>
        <taxon>Betaproteobacteria</taxon>
        <taxon>Burkholderiales</taxon>
        <taxon>Burkholderiaceae</taxon>
        <taxon>Paraburkholderia</taxon>
    </lineage>
</organism>
<reference evidence="1 2" key="1">
    <citation type="journal article" date="2024" name="Chem. Sci.">
        <title>Discovery of megapolipeptins by genome mining of a Burkholderiales bacteria collection.</title>
        <authorList>
            <person name="Paulo B.S."/>
            <person name="Recchia M.J.J."/>
            <person name="Lee S."/>
            <person name="Fergusson C.H."/>
            <person name="Romanowski S.B."/>
            <person name="Hernandez A."/>
            <person name="Krull N."/>
            <person name="Liu D.Y."/>
            <person name="Cavanagh H."/>
            <person name="Bos A."/>
            <person name="Gray C.A."/>
            <person name="Murphy B.T."/>
            <person name="Linington R.G."/>
            <person name="Eustaquio A.S."/>
        </authorList>
    </citation>
    <scope>NUCLEOTIDE SEQUENCE [LARGE SCALE GENOMIC DNA]</scope>
    <source>
        <strain evidence="1 2">RL18-126-BIB-B</strain>
    </source>
</reference>
<gene>
    <name evidence="1" type="ORF">PQR01_40330</name>
</gene>
<name>A0ACC7NPM7_9BURK</name>
<dbReference type="Proteomes" id="UP001629235">
    <property type="component" value="Unassembled WGS sequence"/>
</dbReference>
<proteinExistence type="predicted"/>